<evidence type="ECO:0000256" key="3">
    <source>
        <dbReference type="ARBA" id="ARBA00022741"/>
    </source>
</evidence>
<sequence>MLEPGMLEGVASTTIAKLRRAGYITIEAVAATPTREIADRTGMGDDTAEKVGRLARMRVDPGFIPALEVLERRKSMMKCGTGSSNLDGILGGGVETGAITELIGEYGSGKTQICFTLSVTAQLPDMEGGLGGRVCVIDTEGTFLPERITQIAESRGIDPRRALEGILVARCYNSDHLSILIDSLSMLCEEEGVNLVIVDSMIGHFRGEYIGRENLSARQQKLGSCLHRLLRLAESSNIAVVVTNQVQATPSVVYGDPNRPTGGHVMAHACTHRVYLRKGKQNTRLAQVIDSPCLPEVKTKTRFAITARGVEDSEE</sequence>
<dbReference type="GO" id="GO:0140664">
    <property type="term" value="F:ATP-dependent DNA damage sensor activity"/>
    <property type="evidence" value="ECO:0007669"/>
    <property type="project" value="InterPro"/>
</dbReference>
<dbReference type="FunFam" id="3.40.50.300:FF:002052">
    <property type="entry name" value="DNA repair protein RAD51 homolog"/>
    <property type="match status" value="1"/>
</dbReference>
<protein>
    <recommendedName>
        <fullName evidence="2 9">DNA repair and recombination protein RadA</fullName>
    </recommendedName>
</protein>
<dbReference type="InterPro" id="IPR027417">
    <property type="entry name" value="P-loop_NTPase"/>
</dbReference>
<keyword evidence="3" id="KW-0547">Nucleotide-binding</keyword>
<dbReference type="InterPro" id="IPR010995">
    <property type="entry name" value="DNA_repair_Rad51/TF_NusA_a-hlx"/>
</dbReference>
<reference evidence="13 14" key="1">
    <citation type="submission" date="2015-06" db="EMBL/GenBank/DDBJ databases">
        <title>New insights into the roles of widespread benthic archaea in carbon and nitrogen cycling.</title>
        <authorList>
            <person name="Lazar C.S."/>
            <person name="Baker B.J."/>
            <person name="Seitz K.W."/>
            <person name="Hyde A.S."/>
            <person name="Dick G.J."/>
            <person name="Hinrichs K.-U."/>
            <person name="Teske A.P."/>
        </authorList>
    </citation>
    <scope>NUCLEOTIDE SEQUENCE [LARGE SCALE GENOMIC DNA]</scope>
    <source>
        <strain evidence="13">DG-45</strain>
    </source>
</reference>
<accession>A0A0M0BNA7</accession>
<keyword evidence="7 10" id="KW-0233">DNA recombination</keyword>
<dbReference type="Gene3D" id="3.40.50.300">
    <property type="entry name" value="P-loop containing nucleotide triphosphate hydrolases"/>
    <property type="match status" value="1"/>
</dbReference>
<evidence type="ECO:0000256" key="7">
    <source>
        <dbReference type="ARBA" id="ARBA00023172"/>
    </source>
</evidence>
<dbReference type="InterPro" id="IPR016467">
    <property type="entry name" value="DNA_recomb/repair_RecA-like"/>
</dbReference>
<dbReference type="PIRSF" id="PIRSF005856">
    <property type="entry name" value="Rad51"/>
    <property type="match status" value="1"/>
</dbReference>
<evidence type="ECO:0000256" key="8">
    <source>
        <dbReference type="ARBA" id="ARBA00025684"/>
    </source>
</evidence>
<dbReference type="PANTHER" id="PTHR22942">
    <property type="entry name" value="RECA/RAD51/RADA DNA STRAND-PAIRING FAMILY MEMBER"/>
    <property type="match status" value="1"/>
</dbReference>
<dbReference type="EMBL" id="LFWZ01000050">
    <property type="protein sequence ID" value="KON29835.1"/>
    <property type="molecule type" value="Genomic_DNA"/>
</dbReference>
<dbReference type="GO" id="GO:0005524">
    <property type="term" value="F:ATP binding"/>
    <property type="evidence" value="ECO:0007669"/>
    <property type="project" value="UniProtKB-KW"/>
</dbReference>
<dbReference type="PROSITE" id="PS50163">
    <property type="entry name" value="RECA_3"/>
    <property type="match status" value="1"/>
</dbReference>
<feature type="domain" description="RecA family profile 1" evidence="11">
    <location>
        <begin position="75"/>
        <end position="246"/>
    </location>
</feature>
<comment type="caution">
    <text evidence="13">The sequence shown here is derived from an EMBL/GenBank/DDBJ whole genome shotgun (WGS) entry which is preliminary data.</text>
</comment>
<evidence type="ECO:0000256" key="9">
    <source>
        <dbReference type="NCBIfam" id="TIGR02236"/>
    </source>
</evidence>
<dbReference type="SUPFAM" id="SSF47794">
    <property type="entry name" value="Rad51 N-terminal domain-like"/>
    <property type="match status" value="1"/>
</dbReference>
<evidence type="ECO:0000256" key="4">
    <source>
        <dbReference type="ARBA" id="ARBA00022763"/>
    </source>
</evidence>
<dbReference type="InterPro" id="IPR020587">
    <property type="entry name" value="RecA_monomer-monomer_interface"/>
</dbReference>
<organism evidence="13 14">
    <name type="scientific">miscellaneous Crenarchaeota group-15 archaeon DG-45</name>
    <dbReference type="NCBI Taxonomy" id="1685127"/>
    <lineage>
        <taxon>Archaea</taxon>
        <taxon>Candidatus Bathyarchaeota</taxon>
        <taxon>MCG-15</taxon>
    </lineage>
</organism>
<dbReference type="SUPFAM" id="SSF52540">
    <property type="entry name" value="P-loop containing nucleoside triphosphate hydrolases"/>
    <property type="match status" value="1"/>
</dbReference>
<dbReference type="InterPro" id="IPR020588">
    <property type="entry name" value="RecA_ATP-bd"/>
</dbReference>
<dbReference type="Proteomes" id="UP000037210">
    <property type="component" value="Unassembled WGS sequence"/>
</dbReference>
<dbReference type="PROSITE" id="PS50162">
    <property type="entry name" value="RECA_2"/>
    <property type="match status" value="1"/>
</dbReference>
<proteinExistence type="inferred from homology"/>
<dbReference type="NCBIfam" id="TIGR02236">
    <property type="entry name" value="recomb_radA"/>
    <property type="match status" value="1"/>
</dbReference>
<evidence type="ECO:0000259" key="11">
    <source>
        <dbReference type="PROSITE" id="PS50162"/>
    </source>
</evidence>
<keyword evidence="4 10" id="KW-0227">DNA damage</keyword>
<evidence type="ECO:0000256" key="2">
    <source>
        <dbReference type="ARBA" id="ARBA00018144"/>
    </source>
</evidence>
<dbReference type="Gene3D" id="1.10.150.20">
    <property type="entry name" value="5' to 3' exonuclease, C-terminal subdomain"/>
    <property type="match status" value="1"/>
</dbReference>
<evidence type="ECO:0000256" key="10">
    <source>
        <dbReference type="PIRNR" id="PIRNR005856"/>
    </source>
</evidence>
<comment type="similarity">
    <text evidence="1 10">Belongs to the eukaryotic RecA-like protein family.</text>
</comment>
<name>A0A0M0BNA7_9ARCH</name>
<dbReference type="AlphaFoldDB" id="A0A0M0BNA7"/>
<comment type="function">
    <text evidence="8 10">Involved in DNA repair and in homologous recombination. Binds and assemble on single-stranded DNA to form a nucleoprotein filament. Hydrolyzes ATP in a ssDNA-dependent manner and promotes DNA strand exchange between homologous DNA molecules.</text>
</comment>
<evidence type="ECO:0000313" key="14">
    <source>
        <dbReference type="Proteomes" id="UP000037210"/>
    </source>
</evidence>
<dbReference type="PANTHER" id="PTHR22942:SF30">
    <property type="entry name" value="MEIOTIC RECOMBINATION PROTEIN DMC1_LIM15 HOMOLOG"/>
    <property type="match status" value="1"/>
</dbReference>
<dbReference type="GO" id="GO:0006310">
    <property type="term" value="P:DNA recombination"/>
    <property type="evidence" value="ECO:0007669"/>
    <property type="project" value="UniProtKB-KW"/>
</dbReference>
<evidence type="ECO:0000259" key="12">
    <source>
        <dbReference type="PROSITE" id="PS50163"/>
    </source>
</evidence>
<evidence type="ECO:0000313" key="13">
    <source>
        <dbReference type="EMBL" id="KON29835.1"/>
    </source>
</evidence>
<gene>
    <name evidence="13" type="ORF">AC482_05455</name>
</gene>
<keyword evidence="6 10" id="KW-0238">DNA-binding</keyword>
<evidence type="ECO:0000256" key="5">
    <source>
        <dbReference type="ARBA" id="ARBA00022840"/>
    </source>
</evidence>
<dbReference type="InterPro" id="IPR011938">
    <property type="entry name" value="DNA_recomb/repair_RadA"/>
</dbReference>
<dbReference type="GO" id="GO:0003684">
    <property type="term" value="F:damaged DNA binding"/>
    <property type="evidence" value="ECO:0007669"/>
    <property type="project" value="InterPro"/>
</dbReference>
<keyword evidence="5" id="KW-0067">ATP-binding</keyword>
<evidence type="ECO:0000256" key="1">
    <source>
        <dbReference type="ARBA" id="ARBA00008050"/>
    </source>
</evidence>
<dbReference type="NCBIfam" id="NF003301">
    <property type="entry name" value="PRK04301.1"/>
    <property type="match status" value="1"/>
</dbReference>
<feature type="domain" description="RecA family profile 2" evidence="12">
    <location>
        <begin position="251"/>
        <end position="315"/>
    </location>
</feature>
<dbReference type="InterPro" id="IPR013632">
    <property type="entry name" value="Rad51_C"/>
</dbReference>
<dbReference type="GO" id="GO:0006281">
    <property type="term" value="P:DNA repair"/>
    <property type="evidence" value="ECO:0007669"/>
    <property type="project" value="InterPro"/>
</dbReference>
<dbReference type="Pfam" id="PF08423">
    <property type="entry name" value="Rad51"/>
    <property type="match status" value="1"/>
</dbReference>
<evidence type="ECO:0000256" key="6">
    <source>
        <dbReference type="ARBA" id="ARBA00023125"/>
    </source>
</evidence>